<reference evidence="3 4" key="1">
    <citation type="journal article" date="2015" name="Genome Biol. Evol.">
        <title>Comparative Genomics of a Bacterivorous Green Alga Reveals Evolutionary Causalities and Consequences of Phago-Mixotrophic Mode of Nutrition.</title>
        <authorList>
            <person name="Burns J.A."/>
            <person name="Paasch A."/>
            <person name="Narechania A."/>
            <person name="Kim E."/>
        </authorList>
    </citation>
    <scope>NUCLEOTIDE SEQUENCE [LARGE SCALE GENOMIC DNA]</scope>
    <source>
        <strain evidence="3 4">PLY_AMNH</strain>
    </source>
</reference>
<name>A0AAE0FTU0_9CHLO</name>
<dbReference type="Proteomes" id="UP001190700">
    <property type="component" value="Unassembled WGS sequence"/>
</dbReference>
<feature type="transmembrane region" description="Helical" evidence="2">
    <location>
        <begin position="167"/>
        <end position="184"/>
    </location>
</feature>
<keyword evidence="2" id="KW-0812">Transmembrane</keyword>
<keyword evidence="2" id="KW-0472">Membrane</keyword>
<organism evidence="3 4">
    <name type="scientific">Cymbomonas tetramitiformis</name>
    <dbReference type="NCBI Taxonomy" id="36881"/>
    <lineage>
        <taxon>Eukaryota</taxon>
        <taxon>Viridiplantae</taxon>
        <taxon>Chlorophyta</taxon>
        <taxon>Pyramimonadophyceae</taxon>
        <taxon>Pyramimonadales</taxon>
        <taxon>Pyramimonadaceae</taxon>
        <taxon>Cymbomonas</taxon>
    </lineage>
</organism>
<evidence type="ECO:0000256" key="1">
    <source>
        <dbReference type="SAM" id="MobiDB-lite"/>
    </source>
</evidence>
<feature type="compositionally biased region" description="Low complexity" evidence="1">
    <location>
        <begin position="69"/>
        <end position="90"/>
    </location>
</feature>
<feature type="transmembrane region" description="Helical" evidence="2">
    <location>
        <begin position="140"/>
        <end position="161"/>
    </location>
</feature>
<keyword evidence="4" id="KW-1185">Reference proteome</keyword>
<evidence type="ECO:0000256" key="2">
    <source>
        <dbReference type="SAM" id="Phobius"/>
    </source>
</evidence>
<evidence type="ECO:0000313" key="4">
    <source>
        <dbReference type="Proteomes" id="UP001190700"/>
    </source>
</evidence>
<comment type="caution">
    <text evidence="3">The sequence shown here is derived from an EMBL/GenBank/DDBJ whole genome shotgun (WGS) entry which is preliminary data.</text>
</comment>
<sequence length="189" mass="20046">MLAPSLPIQKVCDSRNGQKQFKSACREIAVKHANVDVRVTVRMTSSEANAEKRTLLAWQGISGGGGPSNGQEAEAAEAAEGAAQGSGEGAAQSSAKGAALSAEIGHEVRAECGLFMIKLGFPPAFRMASFTVSLTATSSLSMIPIILLPVFLKILICPLIITGSDERSSIFIFVFFIFFIFLYLPEDMG</sequence>
<accession>A0AAE0FTU0</accession>
<keyword evidence="2" id="KW-1133">Transmembrane helix</keyword>
<protein>
    <submittedName>
        <fullName evidence="3">Uncharacterized protein</fullName>
    </submittedName>
</protein>
<gene>
    <name evidence="3" type="ORF">CYMTET_25792</name>
</gene>
<evidence type="ECO:0000313" key="3">
    <source>
        <dbReference type="EMBL" id="KAK3265530.1"/>
    </source>
</evidence>
<feature type="region of interest" description="Disordered" evidence="1">
    <location>
        <begin position="64"/>
        <end position="90"/>
    </location>
</feature>
<dbReference type="EMBL" id="LGRX02013855">
    <property type="protein sequence ID" value="KAK3265530.1"/>
    <property type="molecule type" value="Genomic_DNA"/>
</dbReference>
<dbReference type="AlphaFoldDB" id="A0AAE0FTU0"/>
<proteinExistence type="predicted"/>